<organism evidence="2 3">
    <name type="scientific">Tritrichomonas musculus</name>
    <dbReference type="NCBI Taxonomy" id="1915356"/>
    <lineage>
        <taxon>Eukaryota</taxon>
        <taxon>Metamonada</taxon>
        <taxon>Parabasalia</taxon>
        <taxon>Tritrichomonadida</taxon>
        <taxon>Tritrichomonadidae</taxon>
        <taxon>Tritrichomonas</taxon>
    </lineage>
</organism>
<accession>A0ABR2HF81</accession>
<name>A0ABR2HF81_9EUKA</name>
<dbReference type="InterPro" id="IPR045269">
    <property type="entry name" value="Atg1-like"/>
</dbReference>
<dbReference type="Proteomes" id="UP001470230">
    <property type="component" value="Unassembled WGS sequence"/>
</dbReference>
<comment type="caution">
    <text evidence="2">The sequence shown here is derived from an EMBL/GenBank/DDBJ whole genome shotgun (WGS) entry which is preliminary data.</text>
</comment>
<dbReference type="EMBL" id="JAPFFF010000029">
    <property type="protein sequence ID" value="KAK8846094.1"/>
    <property type="molecule type" value="Genomic_DNA"/>
</dbReference>
<dbReference type="InterPro" id="IPR008271">
    <property type="entry name" value="Ser/Thr_kinase_AS"/>
</dbReference>
<gene>
    <name evidence="2" type="ORF">M9Y10_020096</name>
</gene>
<evidence type="ECO:0000313" key="3">
    <source>
        <dbReference type="Proteomes" id="UP001470230"/>
    </source>
</evidence>
<evidence type="ECO:0000313" key="2">
    <source>
        <dbReference type="EMBL" id="KAK8846094.1"/>
    </source>
</evidence>
<reference evidence="2 3" key="1">
    <citation type="submission" date="2024-04" db="EMBL/GenBank/DDBJ databases">
        <title>Tritrichomonas musculus Genome.</title>
        <authorList>
            <person name="Alves-Ferreira E."/>
            <person name="Grigg M."/>
            <person name="Lorenzi H."/>
            <person name="Galac M."/>
        </authorList>
    </citation>
    <scope>NUCLEOTIDE SEQUENCE [LARGE SCALE GENOMIC DNA]</scope>
    <source>
        <strain evidence="2 3">EAF2021</strain>
    </source>
</reference>
<dbReference type="PROSITE" id="PS00108">
    <property type="entry name" value="PROTEIN_KINASE_ST"/>
    <property type="match status" value="1"/>
</dbReference>
<dbReference type="InterPro" id="IPR011009">
    <property type="entry name" value="Kinase-like_dom_sf"/>
</dbReference>
<keyword evidence="2" id="KW-0418">Kinase</keyword>
<dbReference type="Pfam" id="PF00069">
    <property type="entry name" value="Pkinase"/>
    <property type="match status" value="1"/>
</dbReference>
<protein>
    <submittedName>
        <fullName evidence="2">Serine/threonine-protein kinase ulk3</fullName>
    </submittedName>
</protein>
<dbReference type="GO" id="GO:0016301">
    <property type="term" value="F:kinase activity"/>
    <property type="evidence" value="ECO:0007669"/>
    <property type="project" value="UniProtKB-KW"/>
</dbReference>
<sequence>MLTLQPQTRINQYVILGQISSCSKNSVFKAYIPDGANVNEKTQCYIIKAIPFETEEEKDNYNNQAEILHLFHNITSIMQYNETFVMKNEITDGKQYLFAVMDFCQYIDLFDYYSEGDIPSDVIRSIAYQALTILKIIHSKRVIHHDIKPANFLVESISPLVLKITDFEFSVQLHENQTTNQPFGTPWYMAPELFNCLPHDMGIDIWALGITLYELVARKLPFNLNENQPQKFIIRIKVSKNHLIFDEELFKDPDLIDLISKMLEKDQSERITAEEALHHHYFDGFNPNIQSTKEMTRSISQIALEETDEKEKTDVIN</sequence>
<keyword evidence="2" id="KW-0808">Transferase</keyword>
<feature type="domain" description="Protein kinase" evidence="1">
    <location>
        <begin position="13"/>
        <end position="282"/>
    </location>
</feature>
<proteinExistence type="predicted"/>
<dbReference type="InterPro" id="IPR000719">
    <property type="entry name" value="Prot_kinase_dom"/>
</dbReference>
<dbReference type="PANTHER" id="PTHR24348">
    <property type="entry name" value="SERINE/THREONINE-PROTEIN KINASE UNC-51-RELATED"/>
    <property type="match status" value="1"/>
</dbReference>
<dbReference type="PANTHER" id="PTHR24348:SF68">
    <property type="entry name" value="SERINE_THREONINE-PROTEIN KINASE ATG1C"/>
    <property type="match status" value="1"/>
</dbReference>
<dbReference type="PROSITE" id="PS50011">
    <property type="entry name" value="PROTEIN_KINASE_DOM"/>
    <property type="match status" value="1"/>
</dbReference>
<dbReference type="SUPFAM" id="SSF56112">
    <property type="entry name" value="Protein kinase-like (PK-like)"/>
    <property type="match status" value="1"/>
</dbReference>
<evidence type="ECO:0000259" key="1">
    <source>
        <dbReference type="PROSITE" id="PS50011"/>
    </source>
</evidence>
<dbReference type="SMART" id="SM00220">
    <property type="entry name" value="S_TKc"/>
    <property type="match status" value="1"/>
</dbReference>
<keyword evidence="3" id="KW-1185">Reference proteome</keyword>
<dbReference type="Gene3D" id="1.10.510.10">
    <property type="entry name" value="Transferase(Phosphotransferase) domain 1"/>
    <property type="match status" value="1"/>
</dbReference>